<sequence length="76" mass="8695">MHSRCWRILADSAIGGQQTLVKVRVRRFFCDDTVCSRRTFAEQVPGVTTPYARRTPLLRGLLERSPWPWAVGRAHG</sequence>
<comment type="caution">
    <text evidence="1">The sequence shown here is derived from an EMBL/GenBank/DDBJ whole genome shotgun (WGS) entry which is preliminary data.</text>
</comment>
<dbReference type="Proteomes" id="UP001519863">
    <property type="component" value="Unassembled WGS sequence"/>
</dbReference>
<keyword evidence="2" id="KW-1185">Reference proteome</keyword>
<proteinExistence type="predicted"/>
<evidence type="ECO:0000313" key="1">
    <source>
        <dbReference type="EMBL" id="MBW6439767.1"/>
    </source>
</evidence>
<dbReference type="EMBL" id="JAHXZI010000031">
    <property type="protein sequence ID" value="MBW6439767.1"/>
    <property type="molecule type" value="Genomic_DNA"/>
</dbReference>
<accession>A0ABS7BFU9</accession>
<reference evidence="1 2" key="1">
    <citation type="journal article" date="2013" name="Antonie Van Leeuwenhoek">
        <title>Actinoplanes hulinensis sp. nov., a novel actinomycete isolated from soybean root (Glycine max (L.) Merr).</title>
        <authorList>
            <person name="Shen Y."/>
            <person name="Liu C."/>
            <person name="Wang X."/>
            <person name="Zhao J."/>
            <person name="Jia F."/>
            <person name="Zhang Y."/>
            <person name="Wang L."/>
            <person name="Yang D."/>
            <person name="Xiang W."/>
        </authorList>
    </citation>
    <scope>NUCLEOTIDE SEQUENCE [LARGE SCALE GENOMIC DNA]</scope>
    <source>
        <strain evidence="1 2">NEAU-M9</strain>
    </source>
</reference>
<gene>
    <name evidence="1" type="ORF">KZ829_39180</name>
</gene>
<protein>
    <recommendedName>
        <fullName evidence="3">Transposase IS204/IS1001/IS1096/IS1165 zinc-finger domain-containing protein</fullName>
    </recommendedName>
</protein>
<organism evidence="1 2">
    <name type="scientific">Actinoplanes hulinensis</name>
    <dbReference type="NCBI Taxonomy" id="1144547"/>
    <lineage>
        <taxon>Bacteria</taxon>
        <taxon>Bacillati</taxon>
        <taxon>Actinomycetota</taxon>
        <taxon>Actinomycetes</taxon>
        <taxon>Micromonosporales</taxon>
        <taxon>Micromonosporaceae</taxon>
        <taxon>Actinoplanes</taxon>
    </lineage>
</organism>
<evidence type="ECO:0008006" key="3">
    <source>
        <dbReference type="Google" id="ProtNLM"/>
    </source>
</evidence>
<evidence type="ECO:0000313" key="2">
    <source>
        <dbReference type="Proteomes" id="UP001519863"/>
    </source>
</evidence>
<name>A0ABS7BFU9_9ACTN</name>